<dbReference type="Proteomes" id="UP000509510">
    <property type="component" value="Chromosome V"/>
</dbReference>
<accession>A0A7H8R8X0</accession>
<feature type="compositionally biased region" description="Basic and acidic residues" evidence="1">
    <location>
        <begin position="330"/>
        <end position="359"/>
    </location>
</feature>
<sequence>MEQQDDTISLTVHHHGSPHTVTLPASATFADLSLAISSSPSLQQIPPANQKLLVAPKLGLQKPPFDNSRSLTELLPLPLDSPKLKITLLGSKPQEIQSLNDTIDSNNQRLAARRAAQREYRAPPVTRRPPAGIHTLSSPSSSTYTFGRCEPLTYLPNPERSLKFLERLRDDAGIKFAMAKHRFSVPLLTEMNPAEHTTHESRTLGLNRNKGEVIELRLRTDAYDGYRDYRTIRKTLCHELAHCVHSEHDRKFWDLTKQIENEVEKGDWTRGGQRLSENEFYNPQDWETEGQRSDDEWVDHGGWTGGEFVLGSSLSSSSPSPPNQGGSALTRREILARAAEDRAKRDQQRGKGPDNAERQ</sequence>
<dbReference type="KEGG" id="trg:TRUGW13939_09527"/>
<dbReference type="GeneID" id="55997010"/>
<feature type="compositionally biased region" description="Low complexity" evidence="1">
    <location>
        <begin position="311"/>
        <end position="327"/>
    </location>
</feature>
<dbReference type="AlphaFoldDB" id="A0A7H8R8X0"/>
<dbReference type="InterPro" id="IPR013536">
    <property type="entry name" value="WLM_dom"/>
</dbReference>
<dbReference type="PROSITE" id="PS51397">
    <property type="entry name" value="WLM"/>
    <property type="match status" value="1"/>
</dbReference>
<dbReference type="EMBL" id="CP055902">
    <property type="protein sequence ID" value="QKX62368.1"/>
    <property type="molecule type" value="Genomic_DNA"/>
</dbReference>
<keyword evidence="4" id="KW-1185">Reference proteome</keyword>
<dbReference type="Gene3D" id="3.10.20.90">
    <property type="entry name" value="Phosphatidylinositol 3-kinase Catalytic Subunit, Chain A, domain 1"/>
    <property type="match status" value="1"/>
</dbReference>
<dbReference type="Gene3D" id="3.30.2010.10">
    <property type="entry name" value="Metalloproteases ('zincins'), catalytic domain"/>
    <property type="match status" value="1"/>
</dbReference>
<dbReference type="PANTHER" id="PTHR47795:SF1">
    <property type="entry name" value="DNA-DEPENDENT METALLOPROTEASE WSS1 HOMOLOG 2"/>
    <property type="match status" value="1"/>
</dbReference>
<dbReference type="PANTHER" id="PTHR47795">
    <property type="entry name" value="UBIQUITIN AND WLM DOMAIN-CONTAINING METALLOPROTEASE SPCC1442.07C"/>
    <property type="match status" value="1"/>
</dbReference>
<evidence type="ECO:0000256" key="1">
    <source>
        <dbReference type="SAM" id="MobiDB-lite"/>
    </source>
</evidence>
<dbReference type="Pfam" id="PF08325">
    <property type="entry name" value="WLM"/>
    <property type="match status" value="1"/>
</dbReference>
<protein>
    <recommendedName>
        <fullName evidence="2">WLM domain-containing protein</fullName>
    </recommendedName>
</protein>
<feature type="region of interest" description="Disordered" evidence="1">
    <location>
        <begin position="115"/>
        <end position="140"/>
    </location>
</feature>
<dbReference type="RefSeq" id="XP_035348542.1">
    <property type="nucleotide sequence ID" value="XM_035492649.1"/>
</dbReference>
<organism evidence="3 4">
    <name type="scientific">Talaromyces rugulosus</name>
    <name type="common">Penicillium rugulosum</name>
    <dbReference type="NCBI Taxonomy" id="121627"/>
    <lineage>
        <taxon>Eukaryota</taxon>
        <taxon>Fungi</taxon>
        <taxon>Dikarya</taxon>
        <taxon>Ascomycota</taxon>
        <taxon>Pezizomycotina</taxon>
        <taxon>Eurotiomycetes</taxon>
        <taxon>Eurotiomycetidae</taxon>
        <taxon>Eurotiales</taxon>
        <taxon>Trichocomaceae</taxon>
        <taxon>Talaromyces</taxon>
        <taxon>Talaromyces sect. Islandici</taxon>
    </lineage>
</organism>
<evidence type="ECO:0000313" key="3">
    <source>
        <dbReference type="EMBL" id="QKX62368.1"/>
    </source>
</evidence>
<dbReference type="OrthoDB" id="49605at2759"/>
<evidence type="ECO:0000313" key="4">
    <source>
        <dbReference type="Proteomes" id="UP000509510"/>
    </source>
</evidence>
<dbReference type="GO" id="GO:0070628">
    <property type="term" value="F:proteasome binding"/>
    <property type="evidence" value="ECO:0007669"/>
    <property type="project" value="TreeGrafter"/>
</dbReference>
<proteinExistence type="predicted"/>
<feature type="domain" description="WLM" evidence="2">
    <location>
        <begin position="137"/>
        <end position="344"/>
    </location>
</feature>
<evidence type="ECO:0000259" key="2">
    <source>
        <dbReference type="PROSITE" id="PS51397"/>
    </source>
</evidence>
<reference evidence="4" key="1">
    <citation type="submission" date="2020-06" db="EMBL/GenBank/DDBJ databases">
        <title>A chromosome-scale genome assembly of Talaromyces rugulosus W13939.</title>
        <authorList>
            <person name="Wang B."/>
            <person name="Guo L."/>
            <person name="Ye K."/>
            <person name="Wang L."/>
        </authorList>
    </citation>
    <scope>NUCLEOTIDE SEQUENCE [LARGE SCALE GENOMIC DNA]</scope>
    <source>
        <strain evidence="4">W13939</strain>
    </source>
</reference>
<feature type="region of interest" description="Disordered" evidence="1">
    <location>
        <begin position="308"/>
        <end position="359"/>
    </location>
</feature>
<gene>
    <name evidence="3" type="ORF">TRUGW13939_09527</name>
</gene>
<name>A0A7H8R8X0_TALRU</name>